<organism evidence="2 3">
    <name type="scientific">Chromohalobacter beijerinckii</name>
    <dbReference type="NCBI Taxonomy" id="86179"/>
    <lineage>
        <taxon>Bacteria</taxon>
        <taxon>Pseudomonadati</taxon>
        <taxon>Pseudomonadota</taxon>
        <taxon>Gammaproteobacteria</taxon>
        <taxon>Oceanospirillales</taxon>
        <taxon>Halomonadaceae</taxon>
        <taxon>Chromohalobacter</taxon>
    </lineage>
</organism>
<dbReference type="PANTHER" id="PTHR39600">
    <property type="entry name" value="PEPTIDASE INHIBITOR I78 FAMILY PROTEIN"/>
    <property type="match status" value="1"/>
</dbReference>
<keyword evidence="1" id="KW-0732">Signal</keyword>
<dbReference type="EMBL" id="JBHSEO010000054">
    <property type="protein sequence ID" value="MFC4416798.1"/>
    <property type="molecule type" value="Genomic_DNA"/>
</dbReference>
<dbReference type="Pfam" id="PF11720">
    <property type="entry name" value="Inhibitor_I78"/>
    <property type="match status" value="1"/>
</dbReference>
<comment type="caution">
    <text evidence="2">The sequence shown here is derived from an EMBL/GenBank/DDBJ whole genome shotgun (WGS) entry which is preliminary data.</text>
</comment>
<feature type="signal peptide" evidence="1">
    <location>
        <begin position="1"/>
        <end position="16"/>
    </location>
</feature>
<dbReference type="Gene3D" id="3.30.10.10">
    <property type="entry name" value="Trypsin Inhibitor V, subunit A"/>
    <property type="match status" value="1"/>
</dbReference>
<protein>
    <submittedName>
        <fullName evidence="2">I78 family peptidase inhibitor</fullName>
    </submittedName>
</protein>
<sequence>MSKCILGGAMMALLLAGCTGGPTPDEAPSPPPMSQDDVCGAGALQDYIGQHADEATLAQLETDSDADRVRVIRPGEAVTMDYREDRLNIKLDDQDTIDELTCG</sequence>
<dbReference type="RefSeq" id="WP_246941250.1">
    <property type="nucleotide sequence ID" value="NZ_JAKGAK010000007.1"/>
</dbReference>
<dbReference type="PANTHER" id="PTHR39600:SF1">
    <property type="entry name" value="PEPTIDASE INHIBITOR I78 FAMILY PROTEIN"/>
    <property type="match status" value="1"/>
</dbReference>
<evidence type="ECO:0000256" key="1">
    <source>
        <dbReference type="SAM" id="SignalP"/>
    </source>
</evidence>
<proteinExistence type="predicted"/>
<reference evidence="3" key="1">
    <citation type="journal article" date="2019" name="Int. J. Syst. Evol. Microbiol.">
        <title>The Global Catalogue of Microorganisms (GCM) 10K type strain sequencing project: providing services to taxonomists for standard genome sequencing and annotation.</title>
        <authorList>
            <consortium name="The Broad Institute Genomics Platform"/>
            <consortium name="The Broad Institute Genome Sequencing Center for Infectious Disease"/>
            <person name="Wu L."/>
            <person name="Ma J."/>
        </authorList>
    </citation>
    <scope>NUCLEOTIDE SEQUENCE [LARGE SCALE GENOMIC DNA]</scope>
    <source>
        <strain evidence="3">CCUG 49679</strain>
    </source>
</reference>
<evidence type="ECO:0000313" key="3">
    <source>
        <dbReference type="Proteomes" id="UP001596015"/>
    </source>
</evidence>
<name>A0ABV8XDE9_9GAMM</name>
<dbReference type="PROSITE" id="PS51257">
    <property type="entry name" value="PROKAR_LIPOPROTEIN"/>
    <property type="match status" value="1"/>
</dbReference>
<dbReference type="InterPro" id="IPR021719">
    <property type="entry name" value="Prot_inh_I78"/>
</dbReference>
<gene>
    <name evidence="2" type="ORF">ACFO0E_10295</name>
</gene>
<feature type="chain" id="PRO_5045062522" evidence="1">
    <location>
        <begin position="17"/>
        <end position="103"/>
    </location>
</feature>
<keyword evidence="3" id="KW-1185">Reference proteome</keyword>
<evidence type="ECO:0000313" key="2">
    <source>
        <dbReference type="EMBL" id="MFC4416798.1"/>
    </source>
</evidence>
<accession>A0ABV8XDE9</accession>
<dbReference type="Proteomes" id="UP001596015">
    <property type="component" value="Unassembled WGS sequence"/>
</dbReference>